<reference evidence="1" key="1">
    <citation type="journal article" date="2013" name="Genome Biol.">
        <title>Draft genome of the mountain pine beetle, Dendroctonus ponderosae Hopkins, a major forest pest.</title>
        <authorList>
            <person name="Keeling C.I."/>
            <person name="Yuen M.M."/>
            <person name="Liao N.Y."/>
            <person name="Docking T.R."/>
            <person name="Chan S.K."/>
            <person name="Taylor G.A."/>
            <person name="Palmquist D.L."/>
            <person name="Jackman S.D."/>
            <person name="Nguyen A."/>
            <person name="Li M."/>
            <person name="Henderson H."/>
            <person name="Janes J.K."/>
            <person name="Zhao Y."/>
            <person name="Pandoh P."/>
            <person name="Moore R."/>
            <person name="Sperling F.A."/>
            <person name="Huber D.P."/>
            <person name="Birol I."/>
            <person name="Jones S.J."/>
            <person name="Bohlmann J."/>
        </authorList>
    </citation>
    <scope>NUCLEOTIDE SEQUENCE</scope>
</reference>
<proteinExistence type="predicted"/>
<name>N6TR78_DENPD</name>
<organism evidence="1">
    <name type="scientific">Dendroctonus ponderosae</name>
    <name type="common">Mountain pine beetle</name>
    <dbReference type="NCBI Taxonomy" id="77166"/>
    <lineage>
        <taxon>Eukaryota</taxon>
        <taxon>Metazoa</taxon>
        <taxon>Ecdysozoa</taxon>
        <taxon>Arthropoda</taxon>
        <taxon>Hexapoda</taxon>
        <taxon>Insecta</taxon>
        <taxon>Pterygota</taxon>
        <taxon>Neoptera</taxon>
        <taxon>Endopterygota</taxon>
        <taxon>Coleoptera</taxon>
        <taxon>Polyphaga</taxon>
        <taxon>Cucujiformia</taxon>
        <taxon>Curculionidae</taxon>
        <taxon>Scolytinae</taxon>
        <taxon>Dendroctonus</taxon>
    </lineage>
</organism>
<dbReference type="AlphaFoldDB" id="N6TR78"/>
<protein>
    <submittedName>
        <fullName evidence="1">Uncharacterized protein</fullName>
    </submittedName>
</protein>
<feature type="non-terminal residue" evidence="1">
    <location>
        <position position="1"/>
    </location>
</feature>
<dbReference type="HOGENOM" id="CLU_3160479_0_0_1"/>
<accession>N6TR78</accession>
<sequence length="48" mass="5634">MLKLPSYVSRWMSSKETYLPSRLECIVCKLNSILPTKNRKLSARRYAT</sequence>
<evidence type="ECO:0000313" key="1">
    <source>
        <dbReference type="EMBL" id="ENN82979.1"/>
    </source>
</evidence>
<gene>
    <name evidence="1" type="ORF">YQE_00658</name>
</gene>
<dbReference type="EMBL" id="KB737659">
    <property type="protein sequence ID" value="ENN82979.1"/>
    <property type="molecule type" value="Genomic_DNA"/>
</dbReference>